<feature type="region of interest" description="Disordered" evidence="1">
    <location>
        <begin position="1"/>
        <end position="38"/>
    </location>
</feature>
<proteinExistence type="predicted"/>
<name>A0A8S5MS82_9CAUD</name>
<reference evidence="2" key="1">
    <citation type="journal article" date="2021" name="Proc. Natl. Acad. Sci. U.S.A.">
        <title>A Catalog of Tens of Thousands of Viruses from Human Metagenomes Reveals Hidden Associations with Chronic Diseases.</title>
        <authorList>
            <person name="Tisza M.J."/>
            <person name="Buck C.B."/>
        </authorList>
    </citation>
    <scope>NUCLEOTIDE SEQUENCE</scope>
    <source>
        <strain evidence="2">CtbWL16</strain>
    </source>
</reference>
<evidence type="ECO:0000256" key="1">
    <source>
        <dbReference type="SAM" id="MobiDB-lite"/>
    </source>
</evidence>
<evidence type="ECO:0000313" key="2">
    <source>
        <dbReference type="EMBL" id="DAD85084.1"/>
    </source>
</evidence>
<sequence length="38" mass="3889">MAKLNIPNTGSMTVKAPKSSGSTKKPTVKTGGDLRASK</sequence>
<accession>A0A8S5MS82</accession>
<dbReference type="EMBL" id="BK014973">
    <property type="protein sequence ID" value="DAD85084.1"/>
    <property type="molecule type" value="Genomic_DNA"/>
</dbReference>
<protein>
    <submittedName>
        <fullName evidence="2">Uncharacterized protein</fullName>
    </submittedName>
</protein>
<organism evidence="2">
    <name type="scientific">Myoviridae sp. ctbWL16</name>
    <dbReference type="NCBI Taxonomy" id="2826668"/>
    <lineage>
        <taxon>Viruses</taxon>
        <taxon>Duplodnaviria</taxon>
        <taxon>Heunggongvirae</taxon>
        <taxon>Uroviricota</taxon>
        <taxon>Caudoviricetes</taxon>
    </lineage>
</organism>
<feature type="compositionally biased region" description="Polar residues" evidence="1">
    <location>
        <begin position="1"/>
        <end position="12"/>
    </location>
</feature>